<organism evidence="2 3">
    <name type="scientific">Acidithiobacillus thiooxidans</name>
    <name type="common">Thiobacillus thiooxidans</name>
    <dbReference type="NCBI Taxonomy" id="930"/>
    <lineage>
        <taxon>Bacteria</taxon>
        <taxon>Pseudomonadati</taxon>
        <taxon>Pseudomonadota</taxon>
        <taxon>Acidithiobacillia</taxon>
        <taxon>Acidithiobacillales</taxon>
        <taxon>Acidithiobacillaceae</taxon>
        <taxon>Acidithiobacillus</taxon>
    </lineage>
</organism>
<evidence type="ECO:0000256" key="1">
    <source>
        <dbReference type="SAM" id="MobiDB-lite"/>
    </source>
</evidence>
<evidence type="ECO:0000313" key="2">
    <source>
        <dbReference type="EMBL" id="OCX69909.1"/>
    </source>
</evidence>
<dbReference type="AlphaFoldDB" id="A0A1C2I1Q0"/>
<feature type="region of interest" description="Disordered" evidence="1">
    <location>
        <begin position="276"/>
        <end position="316"/>
    </location>
</feature>
<keyword evidence="3" id="KW-1185">Reference proteome</keyword>
<comment type="caution">
    <text evidence="2">The sequence shown here is derived from an EMBL/GenBank/DDBJ whole genome shotgun (WGS) entry which is preliminary data.</text>
</comment>
<dbReference type="EMBL" id="LWRY01000187">
    <property type="protein sequence ID" value="OCX69909.1"/>
    <property type="molecule type" value="Genomic_DNA"/>
</dbReference>
<proteinExistence type="predicted"/>
<accession>A0A1C2I1Q0</accession>
<evidence type="ECO:0000313" key="3">
    <source>
        <dbReference type="Proteomes" id="UP000095008"/>
    </source>
</evidence>
<name>A0A1C2I1Q0_ACITH</name>
<dbReference type="RefSeq" id="WP_065975033.1">
    <property type="nucleotide sequence ID" value="NZ_LWRY01000187.1"/>
</dbReference>
<dbReference type="OrthoDB" id="5298180at2"/>
<sequence length="325" mass="36400">MLENKPLASYGHENGMLNVGWISGFARHFKRDGANLSGFIQQTNDTKRMIPVGQLERHRRTFGIISNEEAVKIVGRIHARPITWNNGRREITEQSAFLDPLEISSPSIVEMPSALTWHTPIKNRKEENIEQDDFQPFSGDIYGDGRLREAANNVVIAGIVDGIRTLRGEGQNTMAGVEILVRQSASREEAIPVRMMNSKLARIIRDELRMGRPIMIQGKLRVRDLKIIDDDGIETPTGQQVGYVWCRSILNARRGKDIIAIPAWVKEITERYMRGEGEEEATTQETGTPSQPVVAPAAARQPEVVTSEEEDLTPEDILAEQLASL</sequence>
<reference evidence="2" key="1">
    <citation type="journal article" date="2016" name="Int. J. Mol. Sci.">
        <title>Comparative genomics of the extreme acidophile Acidithiobacillus thiooxidans reveals intraspecific divergence and niche adaptation.</title>
        <authorList>
            <person name="Zhang X."/>
            <person name="Feng X."/>
            <person name="Tao J."/>
            <person name="Ma L."/>
            <person name="Xiao Y."/>
            <person name="Liang Y."/>
            <person name="Liu X."/>
            <person name="Yin H."/>
        </authorList>
    </citation>
    <scope>NUCLEOTIDE SEQUENCE [LARGE SCALE GENOMIC DNA]</scope>
    <source>
        <strain evidence="2">DXS-W</strain>
    </source>
</reference>
<dbReference type="Proteomes" id="UP000095008">
    <property type="component" value="Unassembled WGS sequence"/>
</dbReference>
<gene>
    <name evidence="2" type="ORF">A6M23_14815</name>
</gene>
<feature type="compositionally biased region" description="Acidic residues" evidence="1">
    <location>
        <begin position="306"/>
        <end position="316"/>
    </location>
</feature>
<protein>
    <submittedName>
        <fullName evidence="2">Uncharacterized protein</fullName>
    </submittedName>
</protein>
<feature type="compositionally biased region" description="Low complexity" evidence="1">
    <location>
        <begin position="283"/>
        <end position="305"/>
    </location>
</feature>